<accession>A0AAJ6CTJ8</accession>
<evidence type="ECO:0000256" key="7">
    <source>
        <dbReference type="ARBA" id="ARBA00022475"/>
    </source>
</evidence>
<evidence type="ECO:0000256" key="12">
    <source>
        <dbReference type="ARBA" id="ARBA00022989"/>
    </source>
</evidence>
<evidence type="ECO:0000256" key="13">
    <source>
        <dbReference type="ARBA" id="ARBA00023136"/>
    </source>
</evidence>
<evidence type="ECO:0000256" key="5">
    <source>
        <dbReference type="ARBA" id="ARBA00013200"/>
    </source>
</evidence>
<dbReference type="RefSeq" id="WP_342824596.1">
    <property type="nucleotide sequence ID" value="NZ_CP046146.1"/>
</dbReference>
<keyword evidence="11 19" id="KW-0460">Magnesium</keyword>
<dbReference type="GO" id="GO:0051073">
    <property type="term" value="F:adenosylcobinamide-GDP ribazoletransferase activity"/>
    <property type="evidence" value="ECO:0007669"/>
    <property type="project" value="UniProtKB-UniRule"/>
</dbReference>
<evidence type="ECO:0000256" key="11">
    <source>
        <dbReference type="ARBA" id="ARBA00022842"/>
    </source>
</evidence>
<dbReference type="PANTHER" id="PTHR34148:SF1">
    <property type="entry name" value="ADENOSYLCOBINAMIDE-GDP RIBAZOLETRANSFERASE"/>
    <property type="match status" value="1"/>
</dbReference>
<keyword evidence="9 19" id="KW-0808">Transferase</keyword>
<evidence type="ECO:0000313" key="21">
    <source>
        <dbReference type="EMBL" id="WFG38254.1"/>
    </source>
</evidence>
<evidence type="ECO:0000256" key="15">
    <source>
        <dbReference type="ARBA" id="ARBA00032605"/>
    </source>
</evidence>
<dbReference type="EMBL" id="CP046147">
    <property type="protein sequence ID" value="WFG38254.1"/>
    <property type="molecule type" value="Genomic_DNA"/>
</dbReference>
<proteinExistence type="inferred from homology"/>
<evidence type="ECO:0000256" key="18">
    <source>
        <dbReference type="ARBA" id="ARBA00049504"/>
    </source>
</evidence>
<dbReference type="Proteomes" id="UP001219901">
    <property type="component" value="Chromosome"/>
</dbReference>
<comment type="catalytic activity">
    <reaction evidence="17 19">
        <text>alpha-ribazole + adenosylcob(III)inamide-GDP = adenosylcob(III)alamin + GMP + H(+)</text>
        <dbReference type="Rhea" id="RHEA:16049"/>
        <dbReference type="ChEBI" id="CHEBI:10329"/>
        <dbReference type="ChEBI" id="CHEBI:15378"/>
        <dbReference type="ChEBI" id="CHEBI:18408"/>
        <dbReference type="ChEBI" id="CHEBI:58115"/>
        <dbReference type="ChEBI" id="CHEBI:60487"/>
        <dbReference type="EC" id="2.7.8.26"/>
    </reaction>
</comment>
<evidence type="ECO:0000313" key="23">
    <source>
        <dbReference type="Proteomes" id="UP001321249"/>
    </source>
</evidence>
<dbReference type="EMBL" id="WMBE01000002">
    <property type="protein sequence ID" value="MDG0866832.1"/>
    <property type="molecule type" value="Genomic_DNA"/>
</dbReference>
<dbReference type="Proteomes" id="UP001321249">
    <property type="component" value="Unassembled WGS sequence"/>
</dbReference>
<dbReference type="GO" id="GO:0008818">
    <property type="term" value="F:cobalamin 5'-phosphate synthase activity"/>
    <property type="evidence" value="ECO:0007669"/>
    <property type="project" value="UniProtKB-UniRule"/>
</dbReference>
<keyword evidence="22" id="KW-1185">Reference proteome</keyword>
<keyword evidence="13 19" id="KW-0472">Membrane</keyword>
<feature type="transmembrane region" description="Helical" evidence="19">
    <location>
        <begin position="133"/>
        <end position="158"/>
    </location>
</feature>
<dbReference type="Pfam" id="PF02654">
    <property type="entry name" value="CobS"/>
    <property type="match status" value="1"/>
</dbReference>
<feature type="transmembrane region" description="Helical" evidence="19">
    <location>
        <begin position="106"/>
        <end position="127"/>
    </location>
</feature>
<organism evidence="21 22">
    <name type="scientific">Candidatus Lucifugimonas marina</name>
    <dbReference type="NCBI Taxonomy" id="3038979"/>
    <lineage>
        <taxon>Bacteria</taxon>
        <taxon>Bacillati</taxon>
        <taxon>Chloroflexota</taxon>
        <taxon>Dehalococcoidia</taxon>
        <taxon>SAR202 cluster</taxon>
        <taxon>Candidatus Lucifugimonadales</taxon>
        <taxon>Candidatus Lucifugimonadaceae</taxon>
        <taxon>Candidatus Lucifugimonas</taxon>
    </lineage>
</organism>
<comment type="subcellular location">
    <subcellularLocation>
        <location evidence="2 19">Cell membrane</location>
        <topology evidence="2 19">Multi-pass membrane protein</topology>
    </subcellularLocation>
</comment>
<evidence type="ECO:0000256" key="8">
    <source>
        <dbReference type="ARBA" id="ARBA00022573"/>
    </source>
</evidence>
<evidence type="ECO:0000256" key="10">
    <source>
        <dbReference type="ARBA" id="ARBA00022692"/>
    </source>
</evidence>
<dbReference type="GO" id="GO:0009236">
    <property type="term" value="P:cobalamin biosynthetic process"/>
    <property type="evidence" value="ECO:0007669"/>
    <property type="project" value="UniProtKB-UniRule"/>
</dbReference>
<dbReference type="InterPro" id="IPR003805">
    <property type="entry name" value="CobS"/>
</dbReference>
<evidence type="ECO:0000256" key="14">
    <source>
        <dbReference type="ARBA" id="ARBA00025228"/>
    </source>
</evidence>
<dbReference type="AlphaFoldDB" id="A0AAJ6CTJ8"/>
<evidence type="ECO:0000256" key="6">
    <source>
        <dbReference type="ARBA" id="ARBA00015850"/>
    </source>
</evidence>
<comment type="pathway">
    <text evidence="3 19">Cofactor biosynthesis; adenosylcobalamin biosynthesis; adenosylcobalamin from cob(II)yrinate a,c-diamide: step 7/7.</text>
</comment>
<dbReference type="EC" id="2.7.8.26" evidence="5 19"/>
<comment type="function">
    <text evidence="14 19">Joins adenosylcobinamide-GDP and alpha-ribazole to generate adenosylcobalamin (Ado-cobalamin). Also synthesizes adenosylcobalamin 5'-phosphate from adenosylcobinamide-GDP and alpha-ribazole 5'-phosphate.</text>
</comment>
<reference evidence="21" key="2">
    <citation type="journal article" date="2023" name="Nat. Commun.">
        <title>Cultivation of marine bacteria of the SAR202 clade.</title>
        <authorList>
            <person name="Lim Y."/>
            <person name="Seo J.H."/>
            <person name="Giovannoni S.J."/>
            <person name="Kang I."/>
            <person name="Cho J.C."/>
        </authorList>
    </citation>
    <scope>NUCLEOTIDE SEQUENCE</scope>
    <source>
        <strain evidence="21">JH1073</strain>
    </source>
</reference>
<gene>
    <name evidence="19 21" type="primary">cobS</name>
    <name evidence="20" type="ORF">GKO46_07050</name>
    <name evidence="21" type="ORF">GKO48_01055</name>
</gene>
<keyword evidence="8 19" id="KW-0169">Cobalamin biosynthesis</keyword>
<evidence type="ECO:0000256" key="16">
    <source>
        <dbReference type="ARBA" id="ARBA00032853"/>
    </source>
</evidence>
<dbReference type="GO" id="GO:0005886">
    <property type="term" value="C:plasma membrane"/>
    <property type="evidence" value="ECO:0007669"/>
    <property type="project" value="UniProtKB-SubCell"/>
</dbReference>
<evidence type="ECO:0000256" key="4">
    <source>
        <dbReference type="ARBA" id="ARBA00010561"/>
    </source>
</evidence>
<feature type="transmembrane region" description="Helical" evidence="19">
    <location>
        <begin position="32"/>
        <end position="53"/>
    </location>
</feature>
<feature type="transmembrane region" description="Helical" evidence="19">
    <location>
        <begin position="224"/>
        <end position="249"/>
    </location>
</feature>
<evidence type="ECO:0000256" key="17">
    <source>
        <dbReference type="ARBA" id="ARBA00048623"/>
    </source>
</evidence>
<reference evidence="22 23" key="1">
    <citation type="submission" date="2019-11" db="EMBL/GenBank/DDBJ databases">
        <authorList>
            <person name="Cho J.-C."/>
        </authorList>
    </citation>
    <scope>NUCLEOTIDE SEQUENCE [LARGE SCALE GENOMIC DNA]</scope>
    <source>
        <strain evidence="21 22">JH1073</strain>
        <strain evidence="20 23">JH702</strain>
    </source>
</reference>
<keyword evidence="12 19" id="KW-1133">Transmembrane helix</keyword>
<keyword evidence="10 19" id="KW-0812">Transmembrane</keyword>
<evidence type="ECO:0000256" key="2">
    <source>
        <dbReference type="ARBA" id="ARBA00004651"/>
    </source>
</evidence>
<dbReference type="NCBIfam" id="TIGR00317">
    <property type="entry name" value="cobS"/>
    <property type="match status" value="1"/>
</dbReference>
<keyword evidence="7 19" id="KW-1003">Cell membrane</keyword>
<protein>
    <recommendedName>
        <fullName evidence="6 19">Adenosylcobinamide-GDP ribazoletransferase</fullName>
        <ecNumber evidence="5 19">2.7.8.26</ecNumber>
    </recommendedName>
    <alternativeName>
        <fullName evidence="16 19">Cobalamin synthase</fullName>
    </alternativeName>
    <alternativeName>
        <fullName evidence="15 19">Cobalamin-5'-phosphate synthase</fullName>
    </alternativeName>
</protein>
<evidence type="ECO:0000256" key="3">
    <source>
        <dbReference type="ARBA" id="ARBA00004663"/>
    </source>
</evidence>
<comment type="cofactor">
    <cofactor evidence="1 19">
        <name>Mg(2+)</name>
        <dbReference type="ChEBI" id="CHEBI:18420"/>
    </cofactor>
</comment>
<comment type="similarity">
    <text evidence="4 19">Belongs to the CobS family.</text>
</comment>
<evidence type="ECO:0000256" key="1">
    <source>
        <dbReference type="ARBA" id="ARBA00001946"/>
    </source>
</evidence>
<comment type="catalytic activity">
    <reaction evidence="18 19">
        <text>alpha-ribazole 5'-phosphate + adenosylcob(III)inamide-GDP = adenosylcob(III)alamin 5'-phosphate + GMP + H(+)</text>
        <dbReference type="Rhea" id="RHEA:23560"/>
        <dbReference type="ChEBI" id="CHEBI:15378"/>
        <dbReference type="ChEBI" id="CHEBI:57918"/>
        <dbReference type="ChEBI" id="CHEBI:58115"/>
        <dbReference type="ChEBI" id="CHEBI:60487"/>
        <dbReference type="ChEBI" id="CHEBI:60493"/>
        <dbReference type="EC" id="2.7.8.26"/>
    </reaction>
</comment>
<dbReference type="PANTHER" id="PTHR34148">
    <property type="entry name" value="ADENOSYLCOBINAMIDE-GDP RIBAZOLETRANSFERASE"/>
    <property type="match status" value="1"/>
</dbReference>
<dbReference type="HAMAP" id="MF_00719">
    <property type="entry name" value="CobS"/>
    <property type="match status" value="1"/>
</dbReference>
<reference evidence="22" key="3">
    <citation type="submission" date="2023-06" db="EMBL/GenBank/DDBJ databases">
        <title>Pangenomics reveal diversification of enzyme families and niche specialization in globally abundant SAR202 bacteria.</title>
        <authorList>
            <person name="Saw J.H.W."/>
        </authorList>
    </citation>
    <scope>NUCLEOTIDE SEQUENCE [LARGE SCALE GENOMIC DNA]</scope>
    <source>
        <strain evidence="22">JH1073</strain>
    </source>
</reference>
<evidence type="ECO:0000256" key="9">
    <source>
        <dbReference type="ARBA" id="ARBA00022679"/>
    </source>
</evidence>
<evidence type="ECO:0000313" key="20">
    <source>
        <dbReference type="EMBL" id="MDG0866832.1"/>
    </source>
</evidence>
<evidence type="ECO:0000256" key="19">
    <source>
        <dbReference type="HAMAP-Rule" id="MF_00719"/>
    </source>
</evidence>
<sequence length="256" mass="26161">MKPFVDAITLLTIIPLPFGRGSDAPPSRFAPLLFPLVGLLIGLGAAGLFTLLYDLLPKNLAAALVITTLAIITGALHIDGLADFSDGAFGGRDAESRLRIMKQPDIGAFGVASIVLVLGLDWIALSTLDINDIWILLSVTVMISRTAPLLIMLITSYVSPNGLGKNYVNLPKPALIAIIATTLVVSAALAGGPTLSLAVAGFAAALIVGLLAKKRLGGSNGDVYGAGVELAFAVCLVAAAGIVDAGAIIEPVWSGL</sequence>
<name>A0AAJ6CTJ8_9CHLR</name>
<feature type="transmembrane region" description="Helical" evidence="19">
    <location>
        <begin position="59"/>
        <end position="78"/>
    </location>
</feature>
<feature type="transmembrane region" description="Helical" evidence="19">
    <location>
        <begin position="195"/>
        <end position="212"/>
    </location>
</feature>
<evidence type="ECO:0000313" key="22">
    <source>
        <dbReference type="Proteomes" id="UP001219901"/>
    </source>
</evidence>